<gene>
    <name evidence="4" type="ORF">SAMN04488058_11459</name>
</gene>
<dbReference type="STRING" id="856736.SAMN04488058_11459"/>
<evidence type="ECO:0000313" key="5">
    <source>
        <dbReference type="Proteomes" id="UP000199223"/>
    </source>
</evidence>
<comment type="similarity">
    <text evidence="1">Belongs to the PhzF family.</text>
</comment>
<dbReference type="Gene3D" id="3.10.310.10">
    <property type="entry name" value="Diaminopimelate Epimerase, Chain A, domain 1"/>
    <property type="match status" value="2"/>
</dbReference>
<evidence type="ECO:0000256" key="1">
    <source>
        <dbReference type="ARBA" id="ARBA00008270"/>
    </source>
</evidence>
<evidence type="ECO:0000313" key="4">
    <source>
        <dbReference type="EMBL" id="SEJ68802.1"/>
    </source>
</evidence>
<dbReference type="Proteomes" id="UP000199223">
    <property type="component" value="Unassembled WGS sequence"/>
</dbReference>
<keyword evidence="2" id="KW-0413">Isomerase</keyword>
<dbReference type="SUPFAM" id="SSF54506">
    <property type="entry name" value="Diaminopimelate epimerase-like"/>
    <property type="match status" value="1"/>
</dbReference>
<feature type="active site" evidence="3">
    <location>
        <position position="77"/>
    </location>
</feature>
<proteinExistence type="inferred from homology"/>
<name>A0A1H7B324_9DEIO</name>
<keyword evidence="5" id="KW-1185">Reference proteome</keyword>
<reference evidence="5" key="1">
    <citation type="submission" date="2016-10" db="EMBL/GenBank/DDBJ databases">
        <authorList>
            <person name="Varghese N."/>
            <person name="Submissions S."/>
        </authorList>
    </citation>
    <scope>NUCLEOTIDE SEQUENCE [LARGE SCALE GENOMIC DNA]</scope>
    <source>
        <strain evidence="5">CGMCC 1.10218</strain>
    </source>
</reference>
<evidence type="ECO:0000256" key="3">
    <source>
        <dbReference type="PIRSR" id="PIRSR016184-1"/>
    </source>
</evidence>
<evidence type="ECO:0000256" key="2">
    <source>
        <dbReference type="ARBA" id="ARBA00023235"/>
    </source>
</evidence>
<sequence>MKGLGRSPALSLTNLLPNALIARARGGLYLAPMTRYSEVSAFTDTPGQGNRAGVVLGAGELSGAQMQALAAFVGAPETVFVTRLGHGLVRVRYFTPAQEVDFCGHATVALGRVLAQEGHWRGGALTLETLAGQVPLRLLLGAGGECQVWMRQPGFERRAVGRPLHAELAEALGLSDRLIHRGLPLASASTGLWSVFVPLLDAVILDGLEPDLERIRDLSERLDVASVYAYAPLGVGRFAARDFAPLLGIPEDPVTGSAGGALLGLLASEGRVPVRSERACGVVYQGHAVGSPGEVEVEVEMQSGRVVAVHVGGHAAVEREGVWKG</sequence>
<organism evidence="4 5">
    <name type="scientific">Deinococcus reticulitermitis</name>
    <dbReference type="NCBI Taxonomy" id="856736"/>
    <lineage>
        <taxon>Bacteria</taxon>
        <taxon>Thermotogati</taxon>
        <taxon>Deinococcota</taxon>
        <taxon>Deinococci</taxon>
        <taxon>Deinococcales</taxon>
        <taxon>Deinococcaceae</taxon>
        <taxon>Deinococcus</taxon>
    </lineage>
</organism>
<dbReference type="EMBL" id="FNZA01000014">
    <property type="protein sequence ID" value="SEJ68802.1"/>
    <property type="molecule type" value="Genomic_DNA"/>
</dbReference>
<accession>A0A1H7B324</accession>
<dbReference type="InterPro" id="IPR003719">
    <property type="entry name" value="Phenazine_PhzF-like"/>
</dbReference>
<dbReference type="PANTHER" id="PTHR13774">
    <property type="entry name" value="PHENAZINE BIOSYNTHESIS PROTEIN"/>
    <property type="match status" value="1"/>
</dbReference>
<protein>
    <submittedName>
        <fullName evidence="4">Phenazine biosynthesis protein PhzF family</fullName>
    </submittedName>
</protein>
<dbReference type="PANTHER" id="PTHR13774:SF39">
    <property type="entry name" value="BIOSYNTHESIS PROTEIN, PUTATIVE-RELATED"/>
    <property type="match status" value="1"/>
</dbReference>
<dbReference type="GO" id="GO:0016853">
    <property type="term" value="F:isomerase activity"/>
    <property type="evidence" value="ECO:0007669"/>
    <property type="project" value="UniProtKB-KW"/>
</dbReference>
<dbReference type="GO" id="GO:0005737">
    <property type="term" value="C:cytoplasm"/>
    <property type="evidence" value="ECO:0007669"/>
    <property type="project" value="TreeGrafter"/>
</dbReference>
<dbReference type="PIRSF" id="PIRSF016184">
    <property type="entry name" value="PhzC_PhzF"/>
    <property type="match status" value="1"/>
</dbReference>
<dbReference type="AlphaFoldDB" id="A0A1H7B324"/>
<dbReference type="Pfam" id="PF02567">
    <property type="entry name" value="PhzC-PhzF"/>
    <property type="match status" value="1"/>
</dbReference>
<dbReference type="NCBIfam" id="TIGR00654">
    <property type="entry name" value="PhzF_family"/>
    <property type="match status" value="1"/>
</dbReference>